<accession>A0A0F5H1R2</accession>
<name>A0A0F5H1R2_9BACT</name>
<evidence type="ECO:0000313" key="2">
    <source>
        <dbReference type="Proteomes" id="UP000033750"/>
    </source>
</evidence>
<evidence type="ECO:0000313" key="1">
    <source>
        <dbReference type="EMBL" id="KKB27065.1"/>
    </source>
</evidence>
<gene>
    <name evidence="1" type="ORF">MMELEA_02600</name>
</gene>
<dbReference type="Proteomes" id="UP000033750">
    <property type="component" value="Unassembled WGS sequence"/>
</dbReference>
<comment type="caution">
    <text evidence="1">The sequence shown here is derived from an EMBL/GenBank/DDBJ whole genome shotgun (WGS) entry which is preliminary data.</text>
</comment>
<protein>
    <submittedName>
        <fullName evidence="1">Uncharacterized protein</fullName>
    </submittedName>
</protein>
<keyword evidence="2" id="KW-1185">Reference proteome</keyword>
<dbReference type="EMBL" id="JZXN01000004">
    <property type="protein sequence ID" value="KKB27065.1"/>
    <property type="molecule type" value="Genomic_DNA"/>
</dbReference>
<sequence>MYCSFISFNLTKFVLPASVVTLPEYVAEVINDSVYFVWFFSPSAIKLSNFSSKVCVESNEGLSISLLTSSSVVLALLDDKSLPSA</sequence>
<reference evidence="1 2" key="1">
    <citation type="submission" date="2015-03" db="EMBL/GenBank/DDBJ databases">
        <title>Genome sequence of Mycoplasma meleagridis strain ATCC 25294.</title>
        <authorList>
            <person name="Yacoub E."/>
            <person name="Blanchard A."/>
            <person name="Sirand-Pugnet P."/>
            <person name="Mardassi B.B.A."/>
        </authorList>
    </citation>
    <scope>NUCLEOTIDE SEQUENCE [LARGE SCALE GENOMIC DNA]</scope>
    <source>
        <strain evidence="1 2">ATCC 25294</strain>
    </source>
</reference>
<proteinExistence type="predicted"/>
<dbReference type="AlphaFoldDB" id="A0A0F5H1R2"/>
<organism evidence="1 2">
    <name type="scientific">Mycoplasmopsis meleagridis ATCC 25294</name>
    <dbReference type="NCBI Taxonomy" id="1264554"/>
    <lineage>
        <taxon>Bacteria</taxon>
        <taxon>Bacillati</taxon>
        <taxon>Mycoplasmatota</taxon>
        <taxon>Mycoplasmoidales</taxon>
        <taxon>Metamycoplasmataceae</taxon>
        <taxon>Mycoplasmopsis</taxon>
    </lineage>
</organism>